<feature type="non-terminal residue" evidence="8">
    <location>
        <position position="1"/>
    </location>
</feature>
<proteinExistence type="inferred from homology"/>
<dbReference type="PANTHER" id="PTHR11952">
    <property type="entry name" value="UDP- GLUCOSE PYROPHOSPHORYLASE"/>
    <property type="match status" value="1"/>
</dbReference>
<evidence type="ECO:0000313" key="9">
    <source>
        <dbReference type="Proteomes" id="UP001189429"/>
    </source>
</evidence>
<dbReference type="InterPro" id="IPR002618">
    <property type="entry name" value="UDPGP_fam"/>
</dbReference>
<comment type="similarity">
    <text evidence="5">Belongs to the USP family.</text>
</comment>
<dbReference type="Gene3D" id="2.160.10.30">
    <property type="match status" value="1"/>
</dbReference>
<evidence type="ECO:0000256" key="7">
    <source>
        <dbReference type="ARBA" id="ARBA00048259"/>
    </source>
</evidence>
<evidence type="ECO:0000256" key="4">
    <source>
        <dbReference type="ARBA" id="ARBA00022695"/>
    </source>
</evidence>
<dbReference type="EMBL" id="CAUYUJ010002998">
    <property type="protein sequence ID" value="CAK0803357.1"/>
    <property type="molecule type" value="Genomic_DNA"/>
</dbReference>
<dbReference type="SUPFAM" id="SSF53448">
    <property type="entry name" value="Nucleotide-diphospho-sugar transferases"/>
    <property type="match status" value="1"/>
</dbReference>
<comment type="caution">
    <text evidence="8">The sequence shown here is derived from an EMBL/GenBank/DDBJ whole genome shotgun (WGS) entry which is preliminary data.</text>
</comment>
<comment type="cofactor">
    <cofactor evidence="2">
        <name>Mg(2+)</name>
        <dbReference type="ChEBI" id="CHEBI:18420"/>
    </cofactor>
</comment>
<evidence type="ECO:0000256" key="5">
    <source>
        <dbReference type="ARBA" id="ARBA00038047"/>
    </source>
</evidence>
<dbReference type="InterPro" id="IPR029044">
    <property type="entry name" value="Nucleotide-diphossugar_trans"/>
</dbReference>
<evidence type="ECO:0000256" key="1">
    <source>
        <dbReference type="ARBA" id="ARBA00001936"/>
    </source>
</evidence>
<dbReference type="Proteomes" id="UP001189429">
    <property type="component" value="Unassembled WGS sequence"/>
</dbReference>
<organism evidence="8 9">
    <name type="scientific">Prorocentrum cordatum</name>
    <dbReference type="NCBI Taxonomy" id="2364126"/>
    <lineage>
        <taxon>Eukaryota</taxon>
        <taxon>Sar</taxon>
        <taxon>Alveolata</taxon>
        <taxon>Dinophyceae</taxon>
        <taxon>Prorocentrales</taxon>
        <taxon>Prorocentraceae</taxon>
        <taxon>Prorocentrum</taxon>
    </lineage>
</organism>
<dbReference type="PANTHER" id="PTHR11952:SF9">
    <property type="entry name" value="UDP-SUGAR PYROPHOSPHORYLASE"/>
    <property type="match status" value="1"/>
</dbReference>
<dbReference type="InterPro" id="IPR039741">
    <property type="entry name" value="UDP-sugar_pyrophosphorylase"/>
</dbReference>
<evidence type="ECO:0000313" key="8">
    <source>
        <dbReference type="EMBL" id="CAK0803357.1"/>
    </source>
</evidence>
<keyword evidence="4" id="KW-0548">Nucleotidyltransferase</keyword>
<keyword evidence="3" id="KW-0808">Transferase</keyword>
<reference evidence="8" key="1">
    <citation type="submission" date="2023-10" db="EMBL/GenBank/DDBJ databases">
        <authorList>
            <person name="Chen Y."/>
            <person name="Shah S."/>
            <person name="Dougan E. K."/>
            <person name="Thang M."/>
            <person name="Chan C."/>
        </authorList>
    </citation>
    <scope>NUCLEOTIDE SEQUENCE [LARGE SCALE GENOMIC DNA]</scope>
</reference>
<protein>
    <recommendedName>
        <fullName evidence="6">UTP-monosaccharide-1-phosphate uridylyltransferase</fullName>
        <ecNumber evidence="6">2.7.7.64</ecNumber>
    </recommendedName>
</protein>
<comment type="catalytic activity">
    <reaction evidence="7">
        <text>a monosaccharide 1-phosphate + UTP + H(+) = a UDP-monosaccharide + diphosphate</text>
        <dbReference type="Rhea" id="RHEA:13205"/>
        <dbReference type="ChEBI" id="CHEBI:15378"/>
        <dbReference type="ChEBI" id="CHEBI:33019"/>
        <dbReference type="ChEBI" id="CHEBI:46398"/>
        <dbReference type="ChEBI" id="CHEBI:140358"/>
        <dbReference type="ChEBI" id="CHEBI:140359"/>
        <dbReference type="EC" id="2.7.7.64"/>
    </reaction>
</comment>
<name>A0ABN9QF50_9DINO</name>
<gene>
    <name evidence="8" type="ORF">PCOR1329_LOCUS10550</name>
</gene>
<evidence type="ECO:0000256" key="3">
    <source>
        <dbReference type="ARBA" id="ARBA00022679"/>
    </source>
</evidence>
<dbReference type="EC" id="2.7.7.64" evidence="6"/>
<sequence length="550" mass="59548">ARCTFQSRRISEVPDVSSPEFVFVLASSWLGLPRSPRGPSPRVFGTSQEASQLGENPFEGYTPSVPEGERAVYGDARFEQLEALGAQEVKAAVLVLVAGGLGERLGFSGIKLALPATVVSGWTYLECYCRAVAALQSQPPGAPSRIPLVIMTSDDTHLKTLQLLEEGGYFGLEKGQVHLLKQEKVACLTDADARMGPDPKDPGLIETKPHGHGDVHLLMHSSGLARAFAEEGKRWVVLFQDTNAFFVKTVLATLGVSSETGMAMNSVAVPRKPKDAMGGIAQLTRTDGSSITLNVEYNQLDPLLRSTTMPDGDTADSTGWSPFPGNMNSLVLSMDTYLPTLERTGGVIAEFVNPKYADQTKTKFKSSTRLECMMQDIPKEFPPGAKVGFTMFDQWCSYSPVKNDPKSARQKFESGNHPQSGTTGETDLFAANCRILRMAGAEVEAPQKARFNGIEVELEARVVWSPRWACSYRSVKDRLLPGAKVKISQRSTLVLDGDITIKDLALDGALVVTASPGSRVHIEKLVVTNAGWELEPTGDDEGDEARPVLS</sequence>
<keyword evidence="9" id="KW-1185">Reference proteome</keyword>
<evidence type="ECO:0000256" key="6">
    <source>
        <dbReference type="ARBA" id="ARBA00039080"/>
    </source>
</evidence>
<dbReference type="Gene3D" id="3.90.550.10">
    <property type="entry name" value="Spore Coat Polysaccharide Biosynthesis Protein SpsA, Chain A"/>
    <property type="match status" value="1"/>
</dbReference>
<evidence type="ECO:0000256" key="2">
    <source>
        <dbReference type="ARBA" id="ARBA00001946"/>
    </source>
</evidence>
<dbReference type="Pfam" id="PF01704">
    <property type="entry name" value="UDPGP"/>
    <property type="match status" value="1"/>
</dbReference>
<accession>A0ABN9QF50</accession>
<comment type="cofactor">
    <cofactor evidence="1">
        <name>Mn(2+)</name>
        <dbReference type="ChEBI" id="CHEBI:29035"/>
    </cofactor>
</comment>